<evidence type="ECO:0000259" key="3">
    <source>
        <dbReference type="Pfam" id="PF02826"/>
    </source>
</evidence>
<dbReference type="SUPFAM" id="SSF51735">
    <property type="entry name" value="NAD(P)-binding Rossmann-fold domains"/>
    <property type="match status" value="1"/>
</dbReference>
<dbReference type="Pfam" id="PF02826">
    <property type="entry name" value="2-Hacid_dh_C"/>
    <property type="match status" value="1"/>
</dbReference>
<keyword evidence="5" id="KW-1185">Reference proteome</keyword>
<comment type="caution">
    <text evidence="4">The sequence shown here is derived from an EMBL/GenBank/DDBJ whole genome shotgun (WGS) entry which is preliminary data.</text>
</comment>
<gene>
    <name evidence="4" type="ORF">GCM10007854_20630</name>
</gene>
<accession>A0ABQ5V0N1</accession>
<reference evidence="4" key="1">
    <citation type="journal article" date="2014" name="Int. J. Syst. Evol. Microbiol.">
        <title>Complete genome of a new Firmicutes species belonging to the dominant human colonic microbiota ('Ruminococcus bicirculans') reveals two chromosomes and a selective capacity to utilize plant glucans.</title>
        <authorList>
            <consortium name="NISC Comparative Sequencing Program"/>
            <person name="Wegmann U."/>
            <person name="Louis P."/>
            <person name="Goesmann A."/>
            <person name="Henrissat B."/>
            <person name="Duncan S.H."/>
            <person name="Flint H.J."/>
        </authorList>
    </citation>
    <scope>NUCLEOTIDE SEQUENCE</scope>
    <source>
        <strain evidence="4">NBRC 108216</strain>
    </source>
</reference>
<reference evidence="4" key="2">
    <citation type="submission" date="2023-01" db="EMBL/GenBank/DDBJ databases">
        <title>Draft genome sequence of Algimonas porphyrae strain NBRC 108216.</title>
        <authorList>
            <person name="Sun Q."/>
            <person name="Mori K."/>
        </authorList>
    </citation>
    <scope>NUCLEOTIDE SEQUENCE</scope>
    <source>
        <strain evidence="4">NBRC 108216</strain>
    </source>
</reference>
<dbReference type="Proteomes" id="UP001161390">
    <property type="component" value="Unassembled WGS sequence"/>
</dbReference>
<dbReference type="EMBL" id="BSNJ01000004">
    <property type="protein sequence ID" value="GLQ21108.1"/>
    <property type="molecule type" value="Genomic_DNA"/>
</dbReference>
<protein>
    <submittedName>
        <fullName evidence="4">2-hydroxyacid dehydrogenase</fullName>
    </submittedName>
</protein>
<dbReference type="PANTHER" id="PTHR43333">
    <property type="entry name" value="2-HACID_DH_C DOMAIN-CONTAINING PROTEIN"/>
    <property type="match status" value="1"/>
</dbReference>
<keyword evidence="2" id="KW-0520">NAD</keyword>
<dbReference type="PANTHER" id="PTHR43333:SF1">
    <property type="entry name" value="D-ISOMER SPECIFIC 2-HYDROXYACID DEHYDROGENASE NAD-BINDING DOMAIN-CONTAINING PROTEIN"/>
    <property type="match status" value="1"/>
</dbReference>
<dbReference type="InterPro" id="IPR006140">
    <property type="entry name" value="D-isomer_DH_NAD-bd"/>
</dbReference>
<evidence type="ECO:0000256" key="1">
    <source>
        <dbReference type="ARBA" id="ARBA00023002"/>
    </source>
</evidence>
<evidence type="ECO:0000313" key="5">
    <source>
        <dbReference type="Proteomes" id="UP001161390"/>
    </source>
</evidence>
<name>A0ABQ5V0N1_9PROT</name>
<evidence type="ECO:0000313" key="4">
    <source>
        <dbReference type="EMBL" id="GLQ21108.1"/>
    </source>
</evidence>
<proteinExistence type="predicted"/>
<dbReference type="Gene3D" id="3.40.50.720">
    <property type="entry name" value="NAD(P)-binding Rossmann-like Domain"/>
    <property type="match status" value="2"/>
</dbReference>
<sequence>MVLPQSVVVLGGAASEMAAMLRDALPELDVLMSGPAPDLPYAVIGFQPGAKIADYAEVSWVHISGAGADGMLMALNEGRAKPALITRTVGQMGRQIGEYVLSYVLANRQRHADRAALQQARRWDVEAAAPRPVAGLRAMIIGTGGIGSGVADMLSAVGMSCLGVSRSGRESEGFDAVIRWDDLPDVLHDVDVIVGALPLTPRTDRLIGPNMLARSNGALFINVGRGATADVPAVLAALEAGHLRHAVLDVLPVEPLPVGDPLWLHPKVTLTPHVSGLTQPQDAVTAFVAAYRALERGERPDLIVDPDAGY</sequence>
<organism evidence="4 5">
    <name type="scientific">Algimonas porphyrae</name>
    <dbReference type="NCBI Taxonomy" id="1128113"/>
    <lineage>
        <taxon>Bacteria</taxon>
        <taxon>Pseudomonadati</taxon>
        <taxon>Pseudomonadota</taxon>
        <taxon>Alphaproteobacteria</taxon>
        <taxon>Maricaulales</taxon>
        <taxon>Robiginitomaculaceae</taxon>
        <taxon>Algimonas</taxon>
    </lineage>
</organism>
<feature type="domain" description="D-isomer specific 2-hydroxyacid dehydrogenase NAD-binding" evidence="3">
    <location>
        <begin position="103"/>
        <end position="275"/>
    </location>
</feature>
<evidence type="ECO:0000256" key="2">
    <source>
        <dbReference type="ARBA" id="ARBA00023027"/>
    </source>
</evidence>
<dbReference type="RefSeq" id="WP_284372322.1">
    <property type="nucleotide sequence ID" value="NZ_BSNJ01000004.1"/>
</dbReference>
<keyword evidence="1" id="KW-0560">Oxidoreductase</keyword>
<dbReference type="InterPro" id="IPR036291">
    <property type="entry name" value="NAD(P)-bd_dom_sf"/>
</dbReference>